<evidence type="ECO:0000313" key="1">
    <source>
        <dbReference type="EMBL" id="KAJ8006794.1"/>
    </source>
</evidence>
<accession>A0ACC2GST5</accession>
<proteinExistence type="predicted"/>
<dbReference type="Proteomes" id="UP001157502">
    <property type="component" value="Chromosome 9"/>
</dbReference>
<sequence>MVLKSSEQQAVGGFAAPNQPPKALPPRHPSCTALKIACAVSERVRARSVFQTDALVLTWCTSFDPHGRRAKLGAQAAPHATPPHTPTANTRARTDIGTHPPVASQNKQSPGLPVRGSIRNNPRRSTGPQCKLVPVEPVACWPADARCWHGPRTVY</sequence>
<keyword evidence="2" id="KW-1185">Reference proteome</keyword>
<comment type="caution">
    <text evidence="1">The sequence shown here is derived from an EMBL/GenBank/DDBJ whole genome shotgun (WGS) entry which is preliminary data.</text>
</comment>
<name>A0ACC2GST5_DALPE</name>
<dbReference type="EMBL" id="CM055736">
    <property type="protein sequence ID" value="KAJ8006794.1"/>
    <property type="molecule type" value="Genomic_DNA"/>
</dbReference>
<reference evidence="1" key="1">
    <citation type="submission" date="2021-05" db="EMBL/GenBank/DDBJ databases">
        <authorList>
            <person name="Pan Q."/>
            <person name="Jouanno E."/>
            <person name="Zahm M."/>
            <person name="Klopp C."/>
            <person name="Cabau C."/>
            <person name="Louis A."/>
            <person name="Berthelot C."/>
            <person name="Parey E."/>
            <person name="Roest Crollius H."/>
            <person name="Montfort J."/>
            <person name="Robinson-Rechavi M."/>
            <person name="Bouchez O."/>
            <person name="Lampietro C."/>
            <person name="Lopez Roques C."/>
            <person name="Donnadieu C."/>
            <person name="Postlethwait J."/>
            <person name="Bobe J."/>
            <person name="Dillon D."/>
            <person name="Chandos A."/>
            <person name="von Hippel F."/>
            <person name="Guiguen Y."/>
        </authorList>
    </citation>
    <scope>NUCLEOTIDE SEQUENCE</scope>
    <source>
        <strain evidence="1">YG-Jan2019</strain>
    </source>
</reference>
<protein>
    <submittedName>
        <fullName evidence="1">Uncharacterized protein</fullName>
    </submittedName>
</protein>
<evidence type="ECO:0000313" key="2">
    <source>
        <dbReference type="Proteomes" id="UP001157502"/>
    </source>
</evidence>
<gene>
    <name evidence="1" type="ORF">DPEC_G00110910</name>
</gene>
<organism evidence="1 2">
    <name type="scientific">Dallia pectoralis</name>
    <name type="common">Alaska blackfish</name>
    <dbReference type="NCBI Taxonomy" id="75939"/>
    <lineage>
        <taxon>Eukaryota</taxon>
        <taxon>Metazoa</taxon>
        <taxon>Chordata</taxon>
        <taxon>Craniata</taxon>
        <taxon>Vertebrata</taxon>
        <taxon>Euteleostomi</taxon>
        <taxon>Actinopterygii</taxon>
        <taxon>Neopterygii</taxon>
        <taxon>Teleostei</taxon>
        <taxon>Protacanthopterygii</taxon>
        <taxon>Esociformes</taxon>
        <taxon>Umbridae</taxon>
        <taxon>Dallia</taxon>
    </lineage>
</organism>